<reference evidence="1 2" key="1">
    <citation type="submission" date="2016-06" db="EMBL/GenBank/DDBJ databases">
        <title>Respiratory ammonification of nitrate coupled to the oxidation of elemental sulfur in deep-sea autotrophic thermophilic bacteria.</title>
        <authorList>
            <person name="Slobodkina G.B."/>
            <person name="Mardanov A.V."/>
            <person name="Ravin N.V."/>
            <person name="Frolova A.A."/>
            <person name="Viryasiv M.B."/>
            <person name="Chernyh N.A."/>
            <person name="Bonch-Osmolovskaya E.A."/>
            <person name="Slobodkin A.I."/>
        </authorList>
    </citation>
    <scope>NUCLEOTIDE SEQUENCE [LARGE SCALE GENOMIC DNA]</scope>
    <source>
        <strain evidence="1 2">S69</strain>
    </source>
</reference>
<evidence type="ECO:0000313" key="1">
    <source>
        <dbReference type="EMBL" id="OCC14337.1"/>
    </source>
</evidence>
<sequence length="39" mass="4535">MKGFGAYKSKKDDGSRVIEVIDKQRDQSSKWDFKDLLKS</sequence>
<dbReference type="EMBL" id="MAGO01000013">
    <property type="protein sequence ID" value="OCC14337.1"/>
    <property type="molecule type" value="Genomic_DNA"/>
</dbReference>
<proteinExistence type="predicted"/>
<organism evidence="1 2">
    <name type="scientific">Dissulfuribacter thermophilus</name>
    <dbReference type="NCBI Taxonomy" id="1156395"/>
    <lineage>
        <taxon>Bacteria</taxon>
        <taxon>Pseudomonadati</taxon>
        <taxon>Thermodesulfobacteriota</taxon>
        <taxon>Dissulfuribacteria</taxon>
        <taxon>Dissulfuribacterales</taxon>
        <taxon>Dissulfuribacteraceae</taxon>
        <taxon>Dissulfuribacter</taxon>
    </lineage>
</organism>
<comment type="caution">
    <text evidence="1">The sequence shown here is derived from an EMBL/GenBank/DDBJ whole genome shotgun (WGS) entry which is preliminary data.</text>
</comment>
<dbReference type="Proteomes" id="UP000093080">
    <property type="component" value="Unassembled WGS sequence"/>
</dbReference>
<protein>
    <submittedName>
        <fullName evidence="1">Uncharacterized protein</fullName>
    </submittedName>
</protein>
<evidence type="ECO:0000313" key="2">
    <source>
        <dbReference type="Proteomes" id="UP000093080"/>
    </source>
</evidence>
<dbReference type="AlphaFoldDB" id="A0A1B9F325"/>
<accession>A0A1B9F325</accession>
<name>A0A1B9F325_9BACT</name>
<gene>
    <name evidence="1" type="ORF">DBT_2210</name>
</gene>
<keyword evidence="2" id="KW-1185">Reference proteome</keyword>